<sequence length="151" mass="16980">MSTNWQLIGSGKRRHDQWRDLVTITSGCTAAWADNNGFHQEPFPEDPPATSHLWGWRAGTWLRVRLDTPHWWAAVLTLENLVLPEWTTRSIPEPSIQAVVHWKKRDKRTKQYRGTSGLLGGDSIQLVPDVAVPAPFIGTSDTLSRSESSPS</sequence>
<proteinExistence type="predicted"/>
<dbReference type="RefSeq" id="WP_281455834.1">
    <property type="nucleotide sequence ID" value="NZ_JASAOF010000006.1"/>
</dbReference>
<evidence type="ECO:0000313" key="2">
    <source>
        <dbReference type="Proteomes" id="UP001237595"/>
    </source>
</evidence>
<gene>
    <name evidence="1" type="ORF">QFW96_12845</name>
</gene>
<dbReference type="Proteomes" id="UP001237595">
    <property type="component" value="Unassembled WGS sequence"/>
</dbReference>
<accession>A0ABT6PNF3</accession>
<comment type="caution">
    <text evidence="1">The sequence shown here is derived from an EMBL/GenBank/DDBJ whole genome shotgun (WGS) entry which is preliminary data.</text>
</comment>
<keyword evidence="2" id="KW-1185">Reference proteome</keyword>
<name>A0ABT6PNF3_9PSEU</name>
<dbReference type="EMBL" id="JASAOF010000006">
    <property type="protein sequence ID" value="MDI2029510.1"/>
    <property type="molecule type" value="Genomic_DNA"/>
</dbReference>
<organism evidence="1 2">
    <name type="scientific">Saccharopolyspora ipomoeae</name>
    <dbReference type="NCBI Taxonomy" id="3042027"/>
    <lineage>
        <taxon>Bacteria</taxon>
        <taxon>Bacillati</taxon>
        <taxon>Actinomycetota</taxon>
        <taxon>Actinomycetes</taxon>
        <taxon>Pseudonocardiales</taxon>
        <taxon>Pseudonocardiaceae</taxon>
        <taxon>Saccharopolyspora</taxon>
    </lineage>
</organism>
<evidence type="ECO:0000313" key="1">
    <source>
        <dbReference type="EMBL" id="MDI2029510.1"/>
    </source>
</evidence>
<protein>
    <submittedName>
        <fullName evidence="1">Uncharacterized protein</fullName>
    </submittedName>
</protein>
<reference evidence="1 2" key="1">
    <citation type="submission" date="2023-04" db="EMBL/GenBank/DDBJ databases">
        <title>Draft genome sequence of Saccharopolyspora sp. TS4A08 isolated from sweet potato rhizospheric soil.</title>
        <authorList>
            <person name="Suksaard P."/>
            <person name="Duangmal K."/>
        </authorList>
    </citation>
    <scope>NUCLEOTIDE SEQUENCE [LARGE SCALE GENOMIC DNA]</scope>
    <source>
        <strain evidence="1 2">TS4A08</strain>
    </source>
</reference>